<evidence type="ECO:0000256" key="1">
    <source>
        <dbReference type="SAM" id="MobiDB-lite"/>
    </source>
</evidence>
<dbReference type="InterPro" id="IPR001810">
    <property type="entry name" value="F-box_dom"/>
</dbReference>
<dbReference type="SMART" id="SM00256">
    <property type="entry name" value="FBOX"/>
    <property type="match status" value="1"/>
</dbReference>
<dbReference type="EMBL" id="KV453843">
    <property type="protein sequence ID" value="ODV89024.1"/>
    <property type="molecule type" value="Genomic_DNA"/>
</dbReference>
<proteinExistence type="predicted"/>
<dbReference type="InterPro" id="IPR015943">
    <property type="entry name" value="WD40/YVTN_repeat-like_dom_sf"/>
</dbReference>
<dbReference type="SUPFAM" id="SSF50998">
    <property type="entry name" value="Quinoprotein alcohol dehydrogenase-like"/>
    <property type="match status" value="1"/>
</dbReference>
<dbReference type="InterPro" id="IPR011047">
    <property type="entry name" value="Quinoprotein_ADH-like_sf"/>
</dbReference>
<evidence type="ECO:0000313" key="3">
    <source>
        <dbReference type="EMBL" id="ODV89024.1"/>
    </source>
</evidence>
<evidence type="ECO:0000259" key="2">
    <source>
        <dbReference type="PROSITE" id="PS50181"/>
    </source>
</evidence>
<dbReference type="InterPro" id="IPR036047">
    <property type="entry name" value="F-box-like_dom_sf"/>
</dbReference>
<dbReference type="Pfam" id="PF12937">
    <property type="entry name" value="F-box-like"/>
    <property type="match status" value="1"/>
</dbReference>
<dbReference type="Gene3D" id="2.130.10.10">
    <property type="entry name" value="YVTN repeat-like/Quinoprotein amine dehydrogenase"/>
    <property type="match status" value="1"/>
</dbReference>
<keyword evidence="4" id="KW-1185">Reference proteome</keyword>
<accession>A0A1E4TB93</accession>
<dbReference type="OrthoDB" id="2095648at2759"/>
<dbReference type="PROSITE" id="PS50181">
    <property type="entry name" value="FBOX"/>
    <property type="match status" value="1"/>
</dbReference>
<protein>
    <recommendedName>
        <fullName evidence="2">F-box domain-containing protein</fullName>
    </recommendedName>
</protein>
<reference evidence="4" key="1">
    <citation type="submission" date="2016-02" db="EMBL/GenBank/DDBJ databases">
        <title>Comparative genomics of biotechnologically important yeasts.</title>
        <authorList>
            <consortium name="DOE Joint Genome Institute"/>
            <person name="Riley R."/>
            <person name="Haridas S."/>
            <person name="Wolfe K.H."/>
            <person name="Lopes M.R."/>
            <person name="Hittinger C.T."/>
            <person name="Goker M."/>
            <person name="Salamov A."/>
            <person name="Wisecaver J."/>
            <person name="Long T.M."/>
            <person name="Aerts A.L."/>
            <person name="Barry K."/>
            <person name="Choi C."/>
            <person name="Clum A."/>
            <person name="Coughlan A.Y."/>
            <person name="Deshpande S."/>
            <person name="Douglass A.P."/>
            <person name="Hanson S.J."/>
            <person name="Klenk H.-P."/>
            <person name="Labutti K."/>
            <person name="Lapidus A."/>
            <person name="Lindquist E."/>
            <person name="Lipzen A."/>
            <person name="Meier-Kolthoff J.P."/>
            <person name="Ohm R.A."/>
            <person name="Otillar R.P."/>
            <person name="Pangilinan J."/>
            <person name="Peng Y."/>
            <person name="Rokas A."/>
            <person name="Rosa C.A."/>
            <person name="Scheuner C."/>
            <person name="Sibirny A.A."/>
            <person name="Slot J.C."/>
            <person name="Stielow J.B."/>
            <person name="Sun H."/>
            <person name="Kurtzman C.P."/>
            <person name="Blackwell M."/>
            <person name="Jeffries T.W."/>
            <person name="Grigoriev I.V."/>
        </authorList>
    </citation>
    <scope>NUCLEOTIDE SEQUENCE [LARGE SCALE GENOMIC DNA]</scope>
    <source>
        <strain evidence="4">NRRL Y-17796</strain>
    </source>
</reference>
<feature type="region of interest" description="Disordered" evidence="1">
    <location>
        <begin position="522"/>
        <end position="555"/>
    </location>
</feature>
<dbReference type="SUPFAM" id="SSF81383">
    <property type="entry name" value="F-box domain"/>
    <property type="match status" value="1"/>
</dbReference>
<dbReference type="Proteomes" id="UP000095023">
    <property type="component" value="Unassembled WGS sequence"/>
</dbReference>
<feature type="domain" description="F-box" evidence="2">
    <location>
        <begin position="39"/>
        <end position="85"/>
    </location>
</feature>
<gene>
    <name evidence="3" type="ORF">CANCADRAFT_132944</name>
</gene>
<name>A0A1E4TB93_9ASCO</name>
<sequence length="659" mass="73913">MSSASSLADSYIDSNTSLSDTANKDSKSQDGLSDRSAVSVMGHSLPADIMIRIASYLDPADIASLKYLTHRWNNIFSNDSVWKELLYINYGHIRIFAPTSQLYSWRDEFVQRYRIAHKWRRSKGLNISSDAHNHIITDSYPYFAGRRSIFFCRDLGRGTIMDPESGRVSKRVIFMLPNAEVSPVSCVDASRFAVFAGFSNGSTSAVILSHQATVHTRIEMKRRFTDGYVSAVWLEKSEEPKLKRAAESYFNGISGSSNGELLFFSLATGDCVHNTRLDNNSPVTSICADSRSGYSLICNQRNIVYFLQNSDIVEKYDFSTETVSHESTTTIYEDFTNGIFIAVVSGKLFRVTLPMNDFDSKVEKYIMNTECKLHCIQPFSGKFNELKPGRNGRLIATVSPDLVTIELYASHSFHQHSNLSTVRRIKRESYTAITCITMNSAVIVAGLADGSAEVYDALSGNLLTIIMSKDTKRFYRLLPHLGETVINRLYSAHQVCVDPDPRFIRGYIILGQVVRFFDYSNSSSNKHHKTAGVVKPAAGRSGRRQSRNSGSGHEDIREAVRADIEQFHSDQLTEREYQVRANQFNGQDTGMTFEEQLEYAVALSQSEQLSVSEDEEAQVRLALELSVAESQSDTDGVDQNDDEIDEELANILRLSLTEQ</sequence>
<organism evidence="3 4">
    <name type="scientific">Tortispora caseinolytica NRRL Y-17796</name>
    <dbReference type="NCBI Taxonomy" id="767744"/>
    <lineage>
        <taxon>Eukaryota</taxon>
        <taxon>Fungi</taxon>
        <taxon>Dikarya</taxon>
        <taxon>Ascomycota</taxon>
        <taxon>Saccharomycotina</taxon>
        <taxon>Trigonopsidomycetes</taxon>
        <taxon>Trigonopsidales</taxon>
        <taxon>Trigonopsidaceae</taxon>
        <taxon>Tortispora</taxon>
    </lineage>
</organism>
<dbReference type="Gene3D" id="1.20.1280.50">
    <property type="match status" value="1"/>
</dbReference>
<dbReference type="AlphaFoldDB" id="A0A1E4TB93"/>
<evidence type="ECO:0000313" key="4">
    <source>
        <dbReference type="Proteomes" id="UP000095023"/>
    </source>
</evidence>